<evidence type="ECO:0000256" key="1">
    <source>
        <dbReference type="ARBA" id="ARBA00022450"/>
    </source>
</evidence>
<dbReference type="Gene3D" id="3.40.50.12780">
    <property type="entry name" value="N-terminal domain of ligase-like"/>
    <property type="match status" value="1"/>
</dbReference>
<dbReference type="GO" id="GO:0044550">
    <property type="term" value="P:secondary metabolite biosynthetic process"/>
    <property type="evidence" value="ECO:0007669"/>
    <property type="project" value="TreeGrafter"/>
</dbReference>
<evidence type="ECO:0000259" key="4">
    <source>
        <dbReference type="PROSITE" id="PS50075"/>
    </source>
</evidence>
<name>A0A540VVT1_9GAMM</name>
<feature type="compositionally biased region" description="Polar residues" evidence="3">
    <location>
        <begin position="1483"/>
        <end position="1506"/>
    </location>
</feature>
<dbReference type="CDD" id="cd05930">
    <property type="entry name" value="A_NRPS"/>
    <property type="match status" value="1"/>
</dbReference>
<dbReference type="InterPro" id="IPR011251">
    <property type="entry name" value="Luciferase-like_dom"/>
</dbReference>
<feature type="region of interest" description="Disordered" evidence="3">
    <location>
        <begin position="1483"/>
        <end position="1524"/>
    </location>
</feature>
<dbReference type="SUPFAM" id="SSF53328">
    <property type="entry name" value="Formyltransferase"/>
    <property type="match status" value="1"/>
</dbReference>
<evidence type="ECO:0000313" key="6">
    <source>
        <dbReference type="Proteomes" id="UP000315400"/>
    </source>
</evidence>
<dbReference type="Proteomes" id="UP000315400">
    <property type="component" value="Unassembled WGS sequence"/>
</dbReference>
<dbReference type="Pfam" id="PF00501">
    <property type="entry name" value="AMP-binding"/>
    <property type="match status" value="2"/>
</dbReference>
<dbReference type="InterPro" id="IPR002376">
    <property type="entry name" value="Formyl_transf_N"/>
</dbReference>
<dbReference type="EMBL" id="VIFK01000003">
    <property type="protein sequence ID" value="TQF00873.1"/>
    <property type="molecule type" value="Genomic_DNA"/>
</dbReference>
<dbReference type="SMART" id="SM00823">
    <property type="entry name" value="PKS_PP"/>
    <property type="match status" value="1"/>
</dbReference>
<dbReference type="InterPro" id="IPR036661">
    <property type="entry name" value="Luciferase-like_sf"/>
</dbReference>
<dbReference type="InterPro" id="IPR020806">
    <property type="entry name" value="PKS_PP-bd"/>
</dbReference>
<dbReference type="PANTHER" id="PTHR45527">
    <property type="entry name" value="NONRIBOSOMAL PEPTIDE SYNTHETASE"/>
    <property type="match status" value="1"/>
</dbReference>
<gene>
    <name evidence="5" type="ORF">FKY71_01085</name>
</gene>
<dbReference type="Pfam" id="PF00296">
    <property type="entry name" value="Bac_luciferase"/>
    <property type="match status" value="1"/>
</dbReference>
<dbReference type="Gene3D" id="3.20.20.30">
    <property type="entry name" value="Luciferase-like domain"/>
    <property type="match status" value="1"/>
</dbReference>
<comment type="caution">
    <text evidence="5">The sequence shown here is derived from an EMBL/GenBank/DDBJ whole genome shotgun (WGS) entry which is preliminary data.</text>
</comment>
<dbReference type="InterPro" id="IPR000873">
    <property type="entry name" value="AMP-dep_synth/lig_dom"/>
</dbReference>
<dbReference type="Gene3D" id="3.40.50.12230">
    <property type="match status" value="1"/>
</dbReference>
<dbReference type="InterPro" id="IPR042099">
    <property type="entry name" value="ANL_N_sf"/>
</dbReference>
<dbReference type="GO" id="GO:0016705">
    <property type="term" value="F:oxidoreductase activity, acting on paired donors, with incorporation or reduction of molecular oxygen"/>
    <property type="evidence" value="ECO:0007669"/>
    <property type="project" value="InterPro"/>
</dbReference>
<dbReference type="Gene3D" id="3.40.50.980">
    <property type="match status" value="2"/>
</dbReference>
<evidence type="ECO:0000256" key="3">
    <source>
        <dbReference type="SAM" id="MobiDB-lite"/>
    </source>
</evidence>
<organism evidence="5 6">
    <name type="scientific">Spiribacter salinus</name>
    <dbReference type="NCBI Taxonomy" id="1335746"/>
    <lineage>
        <taxon>Bacteria</taxon>
        <taxon>Pseudomonadati</taxon>
        <taxon>Pseudomonadota</taxon>
        <taxon>Gammaproteobacteria</taxon>
        <taxon>Chromatiales</taxon>
        <taxon>Ectothiorhodospiraceae</taxon>
        <taxon>Spiribacter</taxon>
    </lineage>
</organism>
<protein>
    <submittedName>
        <fullName evidence="5">LLM class flavin-dependent oxidoreductase</fullName>
    </submittedName>
</protein>
<dbReference type="GO" id="GO:0043041">
    <property type="term" value="P:amino acid activation for nonribosomal peptide biosynthetic process"/>
    <property type="evidence" value="ECO:0007669"/>
    <property type="project" value="TreeGrafter"/>
</dbReference>
<dbReference type="Pfam" id="PF13193">
    <property type="entry name" value="AMP-binding_C"/>
    <property type="match status" value="1"/>
</dbReference>
<dbReference type="InterPro" id="IPR045851">
    <property type="entry name" value="AMP-bd_C_sf"/>
</dbReference>
<dbReference type="InterPro" id="IPR036477">
    <property type="entry name" value="Formyl_transf_N_sf"/>
</dbReference>
<keyword evidence="1" id="KW-0596">Phosphopantetheine</keyword>
<feature type="domain" description="Carrier" evidence="4">
    <location>
        <begin position="1405"/>
        <end position="1481"/>
    </location>
</feature>
<dbReference type="PANTHER" id="PTHR45527:SF1">
    <property type="entry name" value="FATTY ACID SYNTHASE"/>
    <property type="match status" value="1"/>
</dbReference>
<keyword evidence="2" id="KW-0597">Phosphoprotein</keyword>
<accession>A0A540VVT1</accession>
<dbReference type="Pfam" id="PF00550">
    <property type="entry name" value="PP-binding"/>
    <property type="match status" value="1"/>
</dbReference>
<evidence type="ECO:0000313" key="5">
    <source>
        <dbReference type="EMBL" id="TQF00873.1"/>
    </source>
</evidence>
<dbReference type="InterPro" id="IPR020845">
    <property type="entry name" value="AMP-binding_CS"/>
</dbReference>
<dbReference type="Gene3D" id="3.30.300.30">
    <property type="match status" value="1"/>
</dbReference>
<dbReference type="InterPro" id="IPR024011">
    <property type="entry name" value="Biosynth_lucif-like_mOase_dom"/>
</dbReference>
<dbReference type="SUPFAM" id="SSF51679">
    <property type="entry name" value="Bacterial luciferase-like"/>
    <property type="match status" value="1"/>
</dbReference>
<dbReference type="InterPro" id="IPR025110">
    <property type="entry name" value="AMP-bd_C"/>
</dbReference>
<dbReference type="InterPro" id="IPR036736">
    <property type="entry name" value="ACP-like_sf"/>
</dbReference>
<dbReference type="Pfam" id="PF00551">
    <property type="entry name" value="Formyl_trans_N"/>
    <property type="match status" value="1"/>
</dbReference>
<dbReference type="InterPro" id="IPR020459">
    <property type="entry name" value="AMP-binding"/>
</dbReference>
<dbReference type="SUPFAM" id="SSF56801">
    <property type="entry name" value="Acetyl-CoA synthetase-like"/>
    <property type="match status" value="2"/>
</dbReference>
<dbReference type="SUPFAM" id="SSF47336">
    <property type="entry name" value="ACP-like"/>
    <property type="match status" value="1"/>
</dbReference>
<dbReference type="GO" id="GO:0031177">
    <property type="term" value="F:phosphopantetheine binding"/>
    <property type="evidence" value="ECO:0007669"/>
    <property type="project" value="InterPro"/>
</dbReference>
<dbReference type="GO" id="GO:0005737">
    <property type="term" value="C:cytoplasm"/>
    <property type="evidence" value="ECO:0007669"/>
    <property type="project" value="TreeGrafter"/>
</dbReference>
<dbReference type="PROSITE" id="PS00455">
    <property type="entry name" value="AMP_BINDING"/>
    <property type="match status" value="1"/>
</dbReference>
<sequence>MSMSAVIIGHESLALQCARKWREMGHEIRAVVTRHDGFAEWARGEGIDTLMPGPGLAERLGGVTVDWLFSIANLDLLDEKTVSLASRGAVNFHDGPLPRYAGLNAPVWARLAGEEVHGITWHLIEAGVDTGDIILQSTFDIAQDDTALALNTKAYEAALRSFDELIAALGRDKLPRAVQDSSQRSYFGKYKRPEAFGLIDFNQSDQAILALVLGLDHGPYFNPLTVPRIETSGGIIAVKCAIPSGLPKPETVPGTVLDVSAQSLTVATSGAPVVLKDMCFLSGEVLAPGDLFSKGDVIASVSSDRREMLDAVQAKAVKGEAIWRDAFKSYSPLQIPETAREGKAKRFVQQPLDLPSELKFKELVRRLAGLARGLSEGECADIAFAAAGRPEACDHVSGWVPLRMSGQFSEDYDTACNHPVFNLDLPLRDPEIEAVAVPALGASEDGSPIEECALTVGPEAITYDAERVSAPLAAVWARRIEHLARLDQPGDDPGDQRLIPEAEINDIVEVWNDTDRPLEADRLVHELIEAQVERTPDATALVFEAEELSYAELNERANNAAHVLRDMGVGPGTLVGLAVHRGPGLLIGALAVWKAGGAYVPIDPVYPSDRIALYINDSAASVIVTESKLAGSLPVGTAQVLELDRNPRLVEASTENPVSEAQPDDLAYVIYTSGSTGRPKGVMVEHRNVTNFFSAMDERVAQEEGSVWLAVTSLSFDISVLELFYTLARGIKLVLAGDENRTLISGERISLPEKNMDFGLFYWGNDDGPGKRKYHLLLEGAKFADTNGFSSIWTPERHFHAFGGPYPNPSVTGAAVAAVTENISVRSGSCVAPLHHPLRIVEEWAVIDNLTEGRAGLAIASGWQPDDFVLRPENAPPENKPAMYQAIETIRKLWQGEAVSFDNGSGKSVDVITQPRPVSPDIPIWLTTAGNPATWREAGEIGVNVLTHLLGQSIDEVGEKVKIYREALEKAGHNPDEYDVTLMLHTFVAPTRQEARETARQPMKDYLNAAAGLIKQYAWAFPAFKKPEGVNNAFDLDLDILAPDELDAILDFAFERYFEESGLFGTVDDCLAKVEQLKRIGVDEIGCLIDYGIAPDIVLEGLKPLAEVVRLANQEGGVSEGDYSLAAQIVRHGVTHLQCTPSLARMMVANDESRFALSRVKHLMLGGEALPGGLVAEIRSATEASIENMYGPTETTIWSTTETVRMVEDTTNIGRPVANTQVYVLDDDGGICPIGVAGELYIGGAGVTRGYWHRNDLTADRFVDNPHHGGRMYRTGDLARWRSDGKLEFLGRADTQVKLRGYRIELGEIEARLHEQPGVRQAVVVAKGQSESDMRLVAYVIAEGSFDDSRLRANLLNTLPEFMVPQKFVQVKEFKLTPNKKIDRNALPEPVSAPARSARTVHADANVDGIMAEVSDVWRRVLGVDNIASSDNFFDLGGHSLLAVQAHREIRDLCTVPRLSITDIFRFPKLEALCGRVSDLGASVSSKQADTPRPSTNPKTSPSPDETMSRRRRMRARREIARAS</sequence>
<proteinExistence type="predicted"/>
<dbReference type="InterPro" id="IPR009081">
    <property type="entry name" value="PP-bd_ACP"/>
</dbReference>
<dbReference type="FunFam" id="3.30.300.30:FF:000010">
    <property type="entry name" value="Enterobactin synthetase component F"/>
    <property type="match status" value="1"/>
</dbReference>
<dbReference type="PROSITE" id="PS50075">
    <property type="entry name" value="CARRIER"/>
    <property type="match status" value="1"/>
</dbReference>
<dbReference type="FunFam" id="3.40.50.980:FF:000001">
    <property type="entry name" value="Non-ribosomal peptide synthetase"/>
    <property type="match status" value="1"/>
</dbReference>
<dbReference type="FunFam" id="2.30.38.10:FF:000001">
    <property type="entry name" value="Non-ribosomal peptide synthetase PvdI"/>
    <property type="match status" value="1"/>
</dbReference>
<dbReference type="NCBIfam" id="TIGR04020">
    <property type="entry name" value="seco_metab_LLM"/>
    <property type="match status" value="1"/>
</dbReference>
<evidence type="ECO:0000256" key="2">
    <source>
        <dbReference type="ARBA" id="ARBA00022553"/>
    </source>
</evidence>
<dbReference type="PRINTS" id="PR00154">
    <property type="entry name" value="AMPBINDING"/>
</dbReference>
<reference evidence="5 6" key="1">
    <citation type="submission" date="2019-06" db="EMBL/GenBank/DDBJ databases">
        <title>Metagenome assembled Genome of Spiribacter salinus SL48-SHIP from the microbial mat of Salt Lake 48 (Novosibirsk region, Russia).</title>
        <authorList>
            <person name="Shipova A."/>
            <person name="Rozanov A.S."/>
            <person name="Bryanskaya A.V."/>
            <person name="Peltek S.E."/>
        </authorList>
    </citation>
    <scope>NUCLEOTIDE SEQUENCE [LARGE SCALE GENOMIC DNA]</scope>
    <source>
        <strain evidence="5">SL48-SHIP-2</strain>
    </source>
</reference>
<dbReference type="Gene3D" id="1.10.1200.10">
    <property type="entry name" value="ACP-like"/>
    <property type="match status" value="1"/>
</dbReference>